<feature type="domain" description="Enoyl reductase (ER)" evidence="1">
    <location>
        <begin position="46"/>
        <end position="267"/>
    </location>
</feature>
<dbReference type="InterPro" id="IPR013154">
    <property type="entry name" value="ADH-like_N"/>
</dbReference>
<dbReference type="SUPFAM" id="SSF50129">
    <property type="entry name" value="GroES-like"/>
    <property type="match status" value="1"/>
</dbReference>
<comment type="caution">
    <text evidence="2">The sequence shown here is derived from an EMBL/GenBank/DDBJ whole genome shotgun (WGS) entry which is preliminary data.</text>
</comment>
<gene>
    <name evidence="2" type="ORF">LVIROSA_LOCUS35813</name>
</gene>
<protein>
    <recommendedName>
        <fullName evidence="1">Enoyl reductase (ER) domain-containing protein</fullName>
    </recommendedName>
</protein>
<dbReference type="Proteomes" id="UP001157418">
    <property type="component" value="Unassembled WGS sequence"/>
</dbReference>
<dbReference type="EMBL" id="CAKMRJ010005634">
    <property type="protein sequence ID" value="CAH1450384.1"/>
    <property type="molecule type" value="Genomic_DNA"/>
</dbReference>
<accession>A0AAU9PJY1</accession>
<dbReference type="Pfam" id="PF08240">
    <property type="entry name" value="ADH_N"/>
    <property type="match status" value="1"/>
</dbReference>
<dbReference type="GO" id="GO:0005739">
    <property type="term" value="C:mitochondrion"/>
    <property type="evidence" value="ECO:0007669"/>
    <property type="project" value="TreeGrafter"/>
</dbReference>
<dbReference type="Gene3D" id="3.40.50.720">
    <property type="entry name" value="NAD(P)-binding Rossmann-like Domain"/>
    <property type="match status" value="1"/>
</dbReference>
<dbReference type="GO" id="GO:0016491">
    <property type="term" value="F:oxidoreductase activity"/>
    <property type="evidence" value="ECO:0007669"/>
    <property type="project" value="InterPro"/>
</dbReference>
<evidence type="ECO:0000313" key="2">
    <source>
        <dbReference type="EMBL" id="CAH1450384.1"/>
    </source>
</evidence>
<dbReference type="PANTHER" id="PTHR43677">
    <property type="entry name" value="SHORT-CHAIN DEHYDROGENASE/REDUCTASE"/>
    <property type="match status" value="1"/>
</dbReference>
<dbReference type="SMART" id="SM00829">
    <property type="entry name" value="PKS_ER"/>
    <property type="match status" value="1"/>
</dbReference>
<sequence length="271" mass="28881">MPTSSQEAKTLTVIPSSLKKTVSSVVNSTIEIPHTFEQLIIHTLTRNFRNATRTVRAPLKLPIKPDHVLLKIIYAGVNAGDVEYSNNGYLSGTKEEISSKLPFYPGLEVVGLIALVGDEVKNLKVGTPAAILNMGAYSEFTMVPSELIIPVESPYLEVVAMLASGLTASIALEASHMESGETVLVTAAAGGTGQFAVQLAKLAGNKVVATCGGKDKAIFLRDLGVDRVINYKDESVKDVLKNEFPKGVDIVYESVGGDMFDSCFDALATFG</sequence>
<dbReference type="InterPro" id="IPR036291">
    <property type="entry name" value="NAD(P)-bd_dom_sf"/>
</dbReference>
<evidence type="ECO:0000313" key="3">
    <source>
        <dbReference type="Proteomes" id="UP001157418"/>
    </source>
</evidence>
<reference evidence="2 3" key="1">
    <citation type="submission" date="2022-01" db="EMBL/GenBank/DDBJ databases">
        <authorList>
            <person name="Xiong W."/>
            <person name="Schranz E."/>
        </authorList>
    </citation>
    <scope>NUCLEOTIDE SEQUENCE [LARGE SCALE GENOMIC DNA]</scope>
</reference>
<dbReference type="InterPro" id="IPR011032">
    <property type="entry name" value="GroES-like_sf"/>
</dbReference>
<name>A0AAU9PJY1_9ASTR</name>
<dbReference type="Gene3D" id="3.90.180.10">
    <property type="entry name" value="Medium-chain alcohol dehydrogenases, catalytic domain"/>
    <property type="match status" value="1"/>
</dbReference>
<dbReference type="InterPro" id="IPR013149">
    <property type="entry name" value="ADH-like_C"/>
</dbReference>
<evidence type="ECO:0000259" key="1">
    <source>
        <dbReference type="SMART" id="SM00829"/>
    </source>
</evidence>
<dbReference type="SUPFAM" id="SSF51735">
    <property type="entry name" value="NAD(P)-binding Rossmann-fold domains"/>
    <property type="match status" value="1"/>
</dbReference>
<dbReference type="GO" id="GO:0008270">
    <property type="term" value="F:zinc ion binding"/>
    <property type="evidence" value="ECO:0007669"/>
    <property type="project" value="InterPro"/>
</dbReference>
<organism evidence="2 3">
    <name type="scientific">Lactuca virosa</name>
    <dbReference type="NCBI Taxonomy" id="75947"/>
    <lineage>
        <taxon>Eukaryota</taxon>
        <taxon>Viridiplantae</taxon>
        <taxon>Streptophyta</taxon>
        <taxon>Embryophyta</taxon>
        <taxon>Tracheophyta</taxon>
        <taxon>Spermatophyta</taxon>
        <taxon>Magnoliopsida</taxon>
        <taxon>eudicotyledons</taxon>
        <taxon>Gunneridae</taxon>
        <taxon>Pentapetalae</taxon>
        <taxon>asterids</taxon>
        <taxon>campanulids</taxon>
        <taxon>Asterales</taxon>
        <taxon>Asteraceae</taxon>
        <taxon>Cichorioideae</taxon>
        <taxon>Cichorieae</taxon>
        <taxon>Lactucinae</taxon>
        <taxon>Lactuca</taxon>
    </lineage>
</organism>
<dbReference type="InterPro" id="IPR002364">
    <property type="entry name" value="Quin_OxRdtase/zeta-crystal_CS"/>
</dbReference>
<dbReference type="InterPro" id="IPR020843">
    <property type="entry name" value="ER"/>
</dbReference>
<dbReference type="PANTHER" id="PTHR43677:SF3">
    <property type="entry name" value="PROSTAGLANDIN REDUCTASE 3"/>
    <property type="match status" value="1"/>
</dbReference>
<dbReference type="PROSITE" id="PS01162">
    <property type="entry name" value="QOR_ZETA_CRYSTAL"/>
    <property type="match status" value="1"/>
</dbReference>
<dbReference type="AlphaFoldDB" id="A0AAU9PJY1"/>
<dbReference type="InterPro" id="IPR051397">
    <property type="entry name" value="Zn-ADH-like_protein"/>
</dbReference>
<proteinExistence type="predicted"/>
<keyword evidence="3" id="KW-1185">Reference proteome</keyword>
<dbReference type="Pfam" id="PF00107">
    <property type="entry name" value="ADH_zinc_N"/>
    <property type="match status" value="1"/>
</dbReference>